<dbReference type="InterPro" id="IPR001134">
    <property type="entry name" value="Netrin_domain"/>
</dbReference>
<comment type="subcellular location">
    <subcellularLocation>
        <location evidence="1">Secreted</location>
    </subcellularLocation>
</comment>
<evidence type="ECO:0000256" key="8">
    <source>
        <dbReference type="PROSITE-ProRule" id="PRU00460"/>
    </source>
</evidence>
<accession>A0AAE1ZIL3</accession>
<dbReference type="PROSITE" id="PS51117">
    <property type="entry name" value="LAMININ_NTER"/>
    <property type="match status" value="1"/>
</dbReference>
<dbReference type="CDD" id="cd00055">
    <property type="entry name" value="EGF_Lam"/>
    <property type="match status" value="3"/>
</dbReference>
<evidence type="ECO:0000256" key="2">
    <source>
        <dbReference type="ARBA" id="ARBA00022525"/>
    </source>
</evidence>
<dbReference type="GO" id="GO:0005604">
    <property type="term" value="C:basement membrane"/>
    <property type="evidence" value="ECO:0007669"/>
    <property type="project" value="TreeGrafter"/>
</dbReference>
<feature type="disulfide bond" evidence="8">
    <location>
        <begin position="465"/>
        <end position="474"/>
    </location>
</feature>
<keyword evidence="2" id="KW-0964">Secreted</keyword>
<proteinExistence type="predicted"/>
<keyword evidence="7 8" id="KW-0424">Laminin EGF-like domain</keyword>
<evidence type="ECO:0000256" key="9">
    <source>
        <dbReference type="SAM" id="MobiDB-lite"/>
    </source>
</evidence>
<keyword evidence="4" id="KW-0677">Repeat</keyword>
<feature type="domain" description="NTR" evidence="11">
    <location>
        <begin position="525"/>
        <end position="669"/>
    </location>
</feature>
<keyword evidence="5 8" id="KW-1015">Disulfide bond</keyword>
<dbReference type="SUPFAM" id="SSF57196">
    <property type="entry name" value="EGF/Laminin"/>
    <property type="match status" value="3"/>
</dbReference>
<dbReference type="Gene3D" id="2.40.50.120">
    <property type="match status" value="1"/>
</dbReference>
<dbReference type="InterPro" id="IPR050440">
    <property type="entry name" value="Laminin/Netrin_ECM"/>
</dbReference>
<feature type="domain" description="Laminin EGF-like" evidence="10">
    <location>
        <begin position="443"/>
        <end position="493"/>
    </location>
</feature>
<comment type="caution">
    <text evidence="13">The sequence shown here is derived from an EMBL/GenBank/DDBJ whole genome shotgun (WGS) entry which is preliminary data.</text>
</comment>
<comment type="caution">
    <text evidence="8">Lacks conserved residue(s) required for the propagation of feature annotation.</text>
</comment>
<feature type="region of interest" description="Disordered" evidence="9">
    <location>
        <begin position="724"/>
        <end position="763"/>
    </location>
</feature>
<dbReference type="InterPro" id="IPR002049">
    <property type="entry name" value="LE_dom"/>
</dbReference>
<dbReference type="SMART" id="SM00180">
    <property type="entry name" value="EGF_Lam"/>
    <property type="match status" value="3"/>
</dbReference>
<dbReference type="InterPro" id="IPR018933">
    <property type="entry name" value="Netrin_module_non-TIMP"/>
</dbReference>
<dbReference type="Pfam" id="PF00053">
    <property type="entry name" value="EGF_laminin"/>
    <property type="match status" value="2"/>
</dbReference>
<organism evidence="13 14">
    <name type="scientific">Schistosoma mekongi</name>
    <name type="common">Parasitic worm</name>
    <dbReference type="NCBI Taxonomy" id="38744"/>
    <lineage>
        <taxon>Eukaryota</taxon>
        <taxon>Metazoa</taxon>
        <taxon>Spiralia</taxon>
        <taxon>Lophotrochozoa</taxon>
        <taxon>Platyhelminthes</taxon>
        <taxon>Trematoda</taxon>
        <taxon>Digenea</taxon>
        <taxon>Strigeidida</taxon>
        <taxon>Schistosomatoidea</taxon>
        <taxon>Schistosomatidae</taxon>
        <taxon>Schistosoma</taxon>
    </lineage>
</organism>
<evidence type="ECO:0000313" key="13">
    <source>
        <dbReference type="EMBL" id="KAK4474785.1"/>
    </source>
</evidence>
<dbReference type="GO" id="GO:0007411">
    <property type="term" value="P:axon guidance"/>
    <property type="evidence" value="ECO:0007669"/>
    <property type="project" value="TreeGrafter"/>
</dbReference>
<dbReference type="AlphaFoldDB" id="A0AAE1ZIL3"/>
<keyword evidence="14" id="KW-1185">Reference proteome</keyword>
<feature type="disulfide bond" evidence="8">
    <location>
        <begin position="477"/>
        <end position="491"/>
    </location>
</feature>
<keyword evidence="3" id="KW-0732">Signal</keyword>
<evidence type="ECO:0000259" key="10">
    <source>
        <dbReference type="PROSITE" id="PS50027"/>
    </source>
</evidence>
<dbReference type="PANTHER" id="PTHR10574">
    <property type="entry name" value="NETRIN/LAMININ-RELATED"/>
    <property type="match status" value="1"/>
</dbReference>
<dbReference type="SUPFAM" id="SSF50242">
    <property type="entry name" value="TIMP-like"/>
    <property type="match status" value="1"/>
</dbReference>
<dbReference type="Proteomes" id="UP001292079">
    <property type="component" value="Unassembled WGS sequence"/>
</dbReference>
<evidence type="ECO:0000259" key="12">
    <source>
        <dbReference type="PROSITE" id="PS51117"/>
    </source>
</evidence>
<evidence type="ECO:0000256" key="4">
    <source>
        <dbReference type="ARBA" id="ARBA00022737"/>
    </source>
</evidence>
<dbReference type="SMART" id="SM00136">
    <property type="entry name" value="LamNT"/>
    <property type="match status" value="1"/>
</dbReference>
<dbReference type="InterPro" id="IPR008993">
    <property type="entry name" value="TIMP-like_OB-fold"/>
</dbReference>
<dbReference type="GO" id="GO:0005576">
    <property type="term" value="C:extracellular region"/>
    <property type="evidence" value="ECO:0007669"/>
    <property type="project" value="UniProtKB-SubCell"/>
</dbReference>
<dbReference type="Pfam" id="PF24973">
    <property type="entry name" value="EGF_LMN_ATRN"/>
    <property type="match status" value="1"/>
</dbReference>
<gene>
    <name evidence="13" type="ORF">MN116_001905</name>
</gene>
<evidence type="ECO:0000256" key="1">
    <source>
        <dbReference type="ARBA" id="ARBA00004613"/>
    </source>
</evidence>
<dbReference type="Gene3D" id="2.10.25.10">
    <property type="entry name" value="Laminin"/>
    <property type="match status" value="2"/>
</dbReference>
<feature type="domain" description="Laminin N-terminal" evidence="12">
    <location>
        <begin position="17"/>
        <end position="306"/>
    </location>
</feature>
<evidence type="ECO:0000259" key="11">
    <source>
        <dbReference type="PROSITE" id="PS50189"/>
    </source>
</evidence>
<evidence type="ECO:0000256" key="7">
    <source>
        <dbReference type="ARBA" id="ARBA00023292"/>
    </source>
</evidence>
<dbReference type="InterPro" id="IPR056863">
    <property type="entry name" value="LMN_ATRN_NET-like_EGF"/>
</dbReference>
<dbReference type="PROSITE" id="PS01248">
    <property type="entry name" value="EGF_LAM_1"/>
    <property type="match status" value="1"/>
</dbReference>
<dbReference type="Gene3D" id="2.60.120.260">
    <property type="entry name" value="Galactose-binding domain-like"/>
    <property type="match status" value="1"/>
</dbReference>
<keyword evidence="6" id="KW-0325">Glycoprotein</keyword>
<evidence type="ECO:0000313" key="14">
    <source>
        <dbReference type="Proteomes" id="UP001292079"/>
    </source>
</evidence>
<evidence type="ECO:0000256" key="3">
    <source>
        <dbReference type="ARBA" id="ARBA00022729"/>
    </source>
</evidence>
<dbReference type="GO" id="GO:0009887">
    <property type="term" value="P:animal organ morphogenesis"/>
    <property type="evidence" value="ECO:0007669"/>
    <property type="project" value="TreeGrafter"/>
</dbReference>
<evidence type="ECO:0000256" key="6">
    <source>
        <dbReference type="ARBA" id="ARBA00023180"/>
    </source>
</evidence>
<reference evidence="13" key="2">
    <citation type="journal article" date="2023" name="Infect Dis Poverty">
        <title>Chromosome-scale genome of the human blood fluke Schistosoma mekongi and its implications for public health.</title>
        <authorList>
            <person name="Zhou M."/>
            <person name="Xu L."/>
            <person name="Xu D."/>
            <person name="Chen W."/>
            <person name="Khan J."/>
            <person name="Hu Y."/>
            <person name="Huang H."/>
            <person name="Wei H."/>
            <person name="Zhang Y."/>
            <person name="Chusongsang P."/>
            <person name="Tanasarnprasert K."/>
            <person name="Hu X."/>
            <person name="Limpanont Y."/>
            <person name="Lv Z."/>
        </authorList>
    </citation>
    <scope>NUCLEOTIDE SEQUENCE</scope>
    <source>
        <strain evidence="13">LV_2022a</strain>
    </source>
</reference>
<reference evidence="13" key="1">
    <citation type="submission" date="2022-04" db="EMBL/GenBank/DDBJ databases">
        <authorList>
            <person name="Xu L."/>
            <person name="Lv Z."/>
        </authorList>
    </citation>
    <scope>NUCLEOTIDE SEQUENCE</scope>
    <source>
        <strain evidence="13">LV_2022a</strain>
    </source>
</reference>
<dbReference type="InterPro" id="IPR008211">
    <property type="entry name" value="Laminin_N"/>
</dbReference>
<dbReference type="FunFam" id="2.10.25.10:FF:000048">
    <property type="entry name" value="Netrin 3"/>
    <property type="match status" value="1"/>
</dbReference>
<feature type="compositionally biased region" description="Polar residues" evidence="9">
    <location>
        <begin position="724"/>
        <end position="761"/>
    </location>
</feature>
<dbReference type="PROSITE" id="PS50189">
    <property type="entry name" value="NTR"/>
    <property type="match status" value="1"/>
</dbReference>
<dbReference type="PROSITE" id="PS50027">
    <property type="entry name" value="EGF_LAM_2"/>
    <property type="match status" value="1"/>
</dbReference>
<protein>
    <recommendedName>
        <fullName evidence="15">Netrin</fullName>
    </recommendedName>
</protein>
<evidence type="ECO:0000256" key="5">
    <source>
        <dbReference type="ARBA" id="ARBA00023157"/>
    </source>
</evidence>
<evidence type="ECO:0008006" key="15">
    <source>
        <dbReference type="Google" id="ProtNLM"/>
    </source>
</evidence>
<dbReference type="Pfam" id="PF01759">
    <property type="entry name" value="NTR"/>
    <property type="match status" value="1"/>
</dbReference>
<sequence length="793" mass="90372">MKVIYEATRSVCYTKGQAIECSPPFTNIAESVDIKATSTCSQSEEICRYVVGHRKCDICDTSEKFGTHLLTDRHQMNNETCWISGSVLPGDTVNLTLSLGKRFEVYYISLQPCGQLPDSIALYKSSDFGATWKPWQYFSTDCYRAFRLPTSNEYNAQISLANIQEVLCVALKSPNIHDTIGKSSNVIAFSTTIGRPSTQPWSSALIDWMTMTDLRISLMRFPEHREEVQHDSNGLFLNPGLLKPSKVFRVSGSPNIEGFGINPVLSETGALDMSQHLYQSDMHYSKTLNSKSPVHFSFSDLSIGGRCKCNGHANRCVRDRIVSTSSTTENDGQAKSHWGPLRCDCQHNTEGTDCERCSPGYLDRPWARGTTESANECKRCDCNLHSNSCIFSNQLYLMSMKVSGGVCQDCQHNTVGRRCHNCATGYYRDWTKPVSHDQVCLECRCHPIGSVANQHCDRKTGQCPCKPGVIGQACNRCQDGYKQTRLPDTPCIKAMEHYAHRRKENDQTSHPTKFQLSRPEPDTNCPPCERSKKRIRFKKFCRCEAVFRGIVKSRTIHGDLMRLEVGIQDTWRITGAAEHLLPKTASPNLPAYRVWLRIRNNSADKRHSFCLCPNLLVGQSYLFITRSHQVPYGDRMELLLDSKSVILRWRESWRRRLSKFVRRAARESCDSEKNVVVVDDDDDDDNDNIDENNNKLKRTRRVQRLRQESDYYPMNNLMNQHNRIQSPSSYHQSNRLRSPKNLPSNTLKKQSGQIPITSNPHTSKEVHLNYPPDKDIFQHSTNKNVYSSFYSNQ</sequence>
<dbReference type="GO" id="GO:0009888">
    <property type="term" value="P:tissue development"/>
    <property type="evidence" value="ECO:0007669"/>
    <property type="project" value="TreeGrafter"/>
</dbReference>
<name>A0AAE1ZIL3_SCHME</name>
<dbReference type="PANTHER" id="PTHR10574:SF435">
    <property type="entry name" value="LAMININ SUBUNIT GAMMA-1"/>
    <property type="match status" value="1"/>
</dbReference>
<dbReference type="Pfam" id="PF00055">
    <property type="entry name" value="Laminin_N"/>
    <property type="match status" value="1"/>
</dbReference>
<dbReference type="EMBL" id="JALJAT010000001">
    <property type="protein sequence ID" value="KAK4474785.1"/>
    <property type="molecule type" value="Genomic_DNA"/>
</dbReference>